<dbReference type="EMBL" id="CP115965">
    <property type="protein sequence ID" value="WZX00013.1"/>
    <property type="molecule type" value="Genomic_DNA"/>
</dbReference>
<evidence type="ECO:0000256" key="1">
    <source>
        <dbReference type="SAM" id="Coils"/>
    </source>
</evidence>
<gene>
    <name evidence="3" type="ORF">PCC79_07460</name>
</gene>
<sequence>MLGFGTPEEAAPDGGHVHEVFTVGNRRTGDMVRWEQCDTCPHTQPTTTWTGPDGTRHLLADGVHLSVPAGTSVEEWWAAHGWDPDDIDHTTTYVPADFDQPRELDRVNRANKKAVDDYNRKVDQHNRREIDRVNRENKRAVDDYNRRVDRHNREADRHNQQVVADINRQLAAAPRTRTITYQPVERELVERVHGAIDFDDGRDYDVFLSYARIDGEATAKALAAALEERGVRVWFDAVAIQPGKSQSLQMDAGLRKARAGIAVLTAAYLAGRFWTQRELGALLNKPTLIPVLHGVTFDDVKEYSGILPDLAGFTTDQDDVDTIADKIAPAVAPPR</sequence>
<dbReference type="Proteomes" id="UP001434337">
    <property type="component" value="Chromosome"/>
</dbReference>
<dbReference type="InterPro" id="IPR000157">
    <property type="entry name" value="TIR_dom"/>
</dbReference>
<name>A0ABZ3CB47_9ACTN</name>
<evidence type="ECO:0000259" key="2">
    <source>
        <dbReference type="PROSITE" id="PS50104"/>
    </source>
</evidence>
<dbReference type="InterPro" id="IPR035897">
    <property type="entry name" value="Toll_tir_struct_dom_sf"/>
</dbReference>
<keyword evidence="3" id="KW-0675">Receptor</keyword>
<dbReference type="PROSITE" id="PS50104">
    <property type="entry name" value="TIR"/>
    <property type="match status" value="1"/>
</dbReference>
<evidence type="ECO:0000313" key="3">
    <source>
        <dbReference type="EMBL" id="WZX00013.1"/>
    </source>
</evidence>
<organism evidence="3 4">
    <name type="scientific">Propioniciclava soli</name>
    <dbReference type="NCBI Taxonomy" id="2775081"/>
    <lineage>
        <taxon>Bacteria</taxon>
        <taxon>Bacillati</taxon>
        <taxon>Actinomycetota</taxon>
        <taxon>Actinomycetes</taxon>
        <taxon>Propionibacteriales</taxon>
        <taxon>Propionibacteriaceae</taxon>
        <taxon>Propioniciclava</taxon>
    </lineage>
</organism>
<keyword evidence="4" id="KW-1185">Reference proteome</keyword>
<keyword evidence="1" id="KW-0175">Coiled coil</keyword>
<feature type="domain" description="TIR" evidence="2">
    <location>
        <begin position="202"/>
        <end position="331"/>
    </location>
</feature>
<protein>
    <submittedName>
        <fullName evidence="3">Toll/interleukin-1 receptor domain-containing protein</fullName>
    </submittedName>
</protein>
<dbReference type="Gene3D" id="3.40.50.10140">
    <property type="entry name" value="Toll/interleukin-1 receptor homology (TIR) domain"/>
    <property type="match status" value="1"/>
</dbReference>
<dbReference type="Pfam" id="PF13676">
    <property type="entry name" value="TIR_2"/>
    <property type="match status" value="1"/>
</dbReference>
<dbReference type="SUPFAM" id="SSF52200">
    <property type="entry name" value="Toll/Interleukin receptor TIR domain"/>
    <property type="match status" value="1"/>
</dbReference>
<proteinExistence type="predicted"/>
<evidence type="ECO:0000313" key="4">
    <source>
        <dbReference type="Proteomes" id="UP001434337"/>
    </source>
</evidence>
<feature type="coiled-coil region" evidence="1">
    <location>
        <begin position="134"/>
        <end position="161"/>
    </location>
</feature>
<accession>A0ABZ3CB47</accession>
<reference evidence="3 4" key="1">
    <citation type="journal article" date="2023" name="Environ Microbiome">
        <title>A coral-associated actinobacterium mitigates coral bleaching under heat stress.</title>
        <authorList>
            <person name="Li J."/>
            <person name="Zou Y."/>
            <person name="Li Q."/>
            <person name="Zhang J."/>
            <person name="Bourne D.G."/>
            <person name="Lyu Y."/>
            <person name="Liu C."/>
            <person name="Zhang S."/>
        </authorList>
    </citation>
    <scope>NUCLEOTIDE SEQUENCE [LARGE SCALE GENOMIC DNA]</scope>
    <source>
        <strain evidence="3 4">SCSIO 13291</strain>
    </source>
</reference>
<dbReference type="RefSeq" id="WP_342373434.1">
    <property type="nucleotide sequence ID" value="NZ_CP115965.1"/>
</dbReference>